<keyword evidence="2" id="KW-1185">Reference proteome</keyword>
<dbReference type="AlphaFoldDB" id="A0A8C3D5D0"/>
<proteinExistence type="predicted"/>
<dbReference type="OMA" id="WLLLCEN"/>
<accession>A0A8C3D5D0</accession>
<dbReference type="Ensembl" id="ENSCMUT00000002080.2">
    <property type="protein sequence ID" value="ENSCMUP00000001934.1"/>
    <property type="gene ID" value="ENSCMUG00000001323.2"/>
</dbReference>
<name>A0A8C3D5D0_CORMO</name>
<evidence type="ECO:0000313" key="1">
    <source>
        <dbReference type="Ensembl" id="ENSCMUP00000001934.1"/>
    </source>
</evidence>
<sequence length="69" mass="8153">MNLDFLFRTISLLFFLLCIINNIPFRYLPLPNIFGLLAGLKHMLCRIRSARCWLLLCENLSPCCKKEMF</sequence>
<evidence type="ECO:0000313" key="2">
    <source>
        <dbReference type="Proteomes" id="UP000694553"/>
    </source>
</evidence>
<protein>
    <submittedName>
        <fullName evidence="1">Uncharacterized protein</fullName>
    </submittedName>
</protein>
<dbReference type="Proteomes" id="UP000694553">
    <property type="component" value="Unassembled WGS sequence"/>
</dbReference>
<organism evidence="1 2">
    <name type="scientific">Corvus moneduloides</name>
    <name type="common">New Caledonian crow</name>
    <dbReference type="NCBI Taxonomy" id="1196302"/>
    <lineage>
        <taxon>Eukaryota</taxon>
        <taxon>Metazoa</taxon>
        <taxon>Chordata</taxon>
        <taxon>Craniata</taxon>
        <taxon>Vertebrata</taxon>
        <taxon>Euteleostomi</taxon>
        <taxon>Archelosauria</taxon>
        <taxon>Archosauria</taxon>
        <taxon>Dinosauria</taxon>
        <taxon>Saurischia</taxon>
        <taxon>Theropoda</taxon>
        <taxon>Coelurosauria</taxon>
        <taxon>Aves</taxon>
        <taxon>Neognathae</taxon>
        <taxon>Neoaves</taxon>
        <taxon>Telluraves</taxon>
        <taxon>Australaves</taxon>
        <taxon>Passeriformes</taxon>
        <taxon>Corvoidea</taxon>
        <taxon>Corvidae</taxon>
        <taxon>Corvus</taxon>
    </lineage>
</organism>
<reference evidence="2" key="1">
    <citation type="submission" date="2019-10" db="EMBL/GenBank/DDBJ databases">
        <title>Corvus moneduloides (New Caledonian crow) genome, bCorMon1, primary haplotype.</title>
        <authorList>
            <person name="Rutz C."/>
            <person name="Fungtammasan C."/>
            <person name="Mountcastle J."/>
            <person name="Formenti G."/>
            <person name="Chow W."/>
            <person name="Howe K."/>
            <person name="Steele M.P."/>
            <person name="Fernandes J."/>
            <person name="Gilbert M.T.P."/>
            <person name="Fedrigo O."/>
            <person name="Jarvis E.D."/>
            <person name="Gemmell N."/>
        </authorList>
    </citation>
    <scope>NUCLEOTIDE SEQUENCE [LARGE SCALE GENOMIC DNA]</scope>
</reference>
<reference evidence="1" key="2">
    <citation type="submission" date="2025-08" db="UniProtKB">
        <authorList>
            <consortium name="Ensembl"/>
        </authorList>
    </citation>
    <scope>IDENTIFICATION</scope>
</reference>
<reference evidence="1" key="3">
    <citation type="submission" date="2025-09" db="UniProtKB">
        <authorList>
            <consortium name="Ensembl"/>
        </authorList>
    </citation>
    <scope>IDENTIFICATION</scope>
</reference>